<dbReference type="GO" id="GO:0005634">
    <property type="term" value="C:nucleus"/>
    <property type="evidence" value="ECO:0007669"/>
    <property type="project" value="UniProtKB-SubCell"/>
</dbReference>
<dbReference type="PANTHER" id="PTHR23235">
    <property type="entry name" value="KRUEPPEL-LIKE TRANSCRIPTION FACTOR"/>
    <property type="match status" value="1"/>
</dbReference>
<evidence type="ECO:0000256" key="13">
    <source>
        <dbReference type="ARBA" id="ARBA00059130"/>
    </source>
</evidence>
<evidence type="ECO:0000313" key="20">
    <source>
        <dbReference type="Proteomes" id="UP001488838"/>
    </source>
</evidence>
<evidence type="ECO:0000256" key="14">
    <source>
        <dbReference type="ARBA" id="ARBA00069426"/>
    </source>
</evidence>
<evidence type="ECO:0000256" key="8">
    <source>
        <dbReference type="ARBA" id="ARBA00023125"/>
    </source>
</evidence>
<dbReference type="SMART" id="SM00355">
    <property type="entry name" value="ZnF_C2H2"/>
    <property type="match status" value="3"/>
</dbReference>
<feature type="compositionally biased region" description="Low complexity" evidence="17">
    <location>
        <begin position="244"/>
        <end position="263"/>
    </location>
</feature>
<comment type="subcellular location">
    <subcellularLocation>
        <location evidence="1">Nucleus</location>
    </subcellularLocation>
</comment>
<evidence type="ECO:0000256" key="10">
    <source>
        <dbReference type="ARBA" id="ARBA00023163"/>
    </source>
</evidence>
<evidence type="ECO:0000256" key="9">
    <source>
        <dbReference type="ARBA" id="ARBA00023159"/>
    </source>
</evidence>
<dbReference type="GO" id="GO:0008270">
    <property type="term" value="F:zinc ion binding"/>
    <property type="evidence" value="ECO:0007669"/>
    <property type="project" value="UniProtKB-KW"/>
</dbReference>
<dbReference type="GO" id="GO:0000981">
    <property type="term" value="F:DNA-binding transcription factor activity, RNA polymerase II-specific"/>
    <property type="evidence" value="ECO:0007669"/>
    <property type="project" value="TreeGrafter"/>
</dbReference>
<name>A0AAW0HUK4_MYOGA</name>
<feature type="domain" description="C2H2-type" evidence="18">
    <location>
        <begin position="299"/>
        <end position="328"/>
    </location>
</feature>
<keyword evidence="7" id="KW-0805">Transcription regulation</keyword>
<dbReference type="EMBL" id="JBBHLL010000326">
    <property type="protein sequence ID" value="KAK7805806.1"/>
    <property type="molecule type" value="Genomic_DNA"/>
</dbReference>
<dbReference type="Gene3D" id="3.30.160.60">
    <property type="entry name" value="Classic Zinc Finger"/>
    <property type="match status" value="3"/>
</dbReference>
<keyword evidence="6" id="KW-0862">Zinc</keyword>
<gene>
    <name evidence="19" type="ORF">U0070_003861</name>
</gene>
<feature type="domain" description="C2H2-type" evidence="18">
    <location>
        <begin position="329"/>
        <end position="351"/>
    </location>
</feature>
<dbReference type="FunFam" id="3.30.160.60:FF:002051">
    <property type="entry name" value="Krueppel-like factor 17"/>
    <property type="match status" value="1"/>
</dbReference>
<feature type="compositionally biased region" description="Polar residues" evidence="17">
    <location>
        <begin position="360"/>
        <end position="370"/>
    </location>
</feature>
<keyword evidence="20" id="KW-1185">Reference proteome</keyword>
<dbReference type="PROSITE" id="PS00028">
    <property type="entry name" value="ZINC_FINGER_C2H2_1"/>
    <property type="match status" value="3"/>
</dbReference>
<evidence type="ECO:0000256" key="6">
    <source>
        <dbReference type="ARBA" id="ARBA00022833"/>
    </source>
</evidence>
<keyword evidence="5 16" id="KW-0863">Zinc-finger</keyword>
<dbReference type="InterPro" id="IPR013087">
    <property type="entry name" value="Znf_C2H2_type"/>
</dbReference>
<dbReference type="FunFam" id="3.30.160.60:FF:000125">
    <property type="entry name" value="Putative zinc finger protein 143"/>
    <property type="match status" value="1"/>
</dbReference>
<dbReference type="PANTHER" id="PTHR23235:SF159">
    <property type="entry name" value="KRUEPPEL-LIKE FACTOR 17"/>
    <property type="match status" value="1"/>
</dbReference>
<keyword evidence="8" id="KW-0238">DNA-binding</keyword>
<protein>
    <recommendedName>
        <fullName evidence="14">Krueppel-like factor 17</fullName>
    </recommendedName>
    <alternativeName>
        <fullName evidence="15">Zinc finger protein 393</fullName>
    </alternativeName>
</protein>
<evidence type="ECO:0000256" key="12">
    <source>
        <dbReference type="ARBA" id="ARBA00038409"/>
    </source>
</evidence>
<feature type="region of interest" description="Disordered" evidence="17">
    <location>
        <begin position="226"/>
        <end position="266"/>
    </location>
</feature>
<evidence type="ECO:0000313" key="19">
    <source>
        <dbReference type="EMBL" id="KAK7805806.1"/>
    </source>
</evidence>
<feature type="region of interest" description="Disordered" evidence="17">
    <location>
        <begin position="347"/>
        <end position="381"/>
    </location>
</feature>
<comment type="function">
    <text evidence="13">Transcription repressor that binds to the promoter of target genes and prevents their expression. Acts as a negative regulator of epithelial-mesenchymal transition and metastasis in breast cancer. Specifically binds the 5'-CACCC-3' sequence in the promoter of ID1, a key metastasis regulator in breast cancer, and repress its expression. May be a germ cell-specific transcription factor that plays important roles in spermatid differentiation and oocyte development.</text>
</comment>
<reference evidence="19 20" key="1">
    <citation type="journal article" date="2023" name="bioRxiv">
        <title>Conserved and derived expression patterns and positive selection on dental genes reveal complex evolutionary context of ever-growing rodent molars.</title>
        <authorList>
            <person name="Calamari Z.T."/>
            <person name="Song A."/>
            <person name="Cohen E."/>
            <person name="Akter M."/>
            <person name="Roy R.D."/>
            <person name="Hallikas O."/>
            <person name="Christensen M.M."/>
            <person name="Li P."/>
            <person name="Marangoni P."/>
            <person name="Jernvall J."/>
            <person name="Klein O.D."/>
        </authorList>
    </citation>
    <scope>NUCLEOTIDE SEQUENCE [LARGE SCALE GENOMIC DNA]</scope>
    <source>
        <strain evidence="19">V071</strain>
    </source>
</reference>
<evidence type="ECO:0000259" key="18">
    <source>
        <dbReference type="PROSITE" id="PS50157"/>
    </source>
</evidence>
<sequence length="381" mass="41448">MEQEDEWQAAQQPPKDNERPTPMLHLSVPSGNGGVHQPPTPPATQHVSNMSRPYMLSAEESGQSEGEGGSQVILSLPERGVRYSSPLPPTPSQMYHQPPSIHQPARMIDTGSHMMSLGSPGTLMGVNIAFSENLMPHSGLPGSASRSIPVMAHSSASPMSYPVPSTVPAPTGSLNNGILLVQGMAPSGACAMPPLMDRMLHLNPYNLGMPPGRLQPLLTLDSQDSLVTQSNSQEGPFVSEESTPSPQGSESPSASGEASGRPPLASRPFVCPYENCGKAYTKRSHLMSHQRKHTGEKPYVCDWEGCTWSFFRSDELRRHRRIHTRDRPHKCAECGRQFMRSDHLKQHQKTHQRMPDFPTPQANSKQTDGQISGPLAPGQGL</sequence>
<dbReference type="PROSITE" id="PS50157">
    <property type="entry name" value="ZINC_FINGER_C2H2_2"/>
    <property type="match status" value="3"/>
</dbReference>
<keyword evidence="9" id="KW-0010">Activator</keyword>
<keyword evidence="3" id="KW-0479">Metal-binding</keyword>
<dbReference type="InterPro" id="IPR036236">
    <property type="entry name" value="Znf_C2H2_sf"/>
</dbReference>
<keyword evidence="2" id="KW-0678">Repressor</keyword>
<accession>A0AAW0HUK4</accession>
<feature type="region of interest" description="Disordered" evidence="17">
    <location>
        <begin position="1"/>
        <end position="52"/>
    </location>
</feature>
<dbReference type="Proteomes" id="UP001488838">
    <property type="component" value="Unassembled WGS sequence"/>
</dbReference>
<evidence type="ECO:0000256" key="16">
    <source>
        <dbReference type="PROSITE-ProRule" id="PRU00042"/>
    </source>
</evidence>
<comment type="caution">
    <text evidence="19">The sequence shown here is derived from an EMBL/GenBank/DDBJ whole genome shotgun (WGS) entry which is preliminary data.</text>
</comment>
<keyword evidence="11" id="KW-0539">Nucleus</keyword>
<dbReference type="GO" id="GO:0000978">
    <property type="term" value="F:RNA polymerase II cis-regulatory region sequence-specific DNA binding"/>
    <property type="evidence" value="ECO:0007669"/>
    <property type="project" value="TreeGrafter"/>
</dbReference>
<organism evidence="19 20">
    <name type="scientific">Myodes glareolus</name>
    <name type="common">Bank vole</name>
    <name type="synonym">Clethrionomys glareolus</name>
    <dbReference type="NCBI Taxonomy" id="447135"/>
    <lineage>
        <taxon>Eukaryota</taxon>
        <taxon>Metazoa</taxon>
        <taxon>Chordata</taxon>
        <taxon>Craniata</taxon>
        <taxon>Vertebrata</taxon>
        <taxon>Euteleostomi</taxon>
        <taxon>Mammalia</taxon>
        <taxon>Eutheria</taxon>
        <taxon>Euarchontoglires</taxon>
        <taxon>Glires</taxon>
        <taxon>Rodentia</taxon>
        <taxon>Myomorpha</taxon>
        <taxon>Muroidea</taxon>
        <taxon>Cricetidae</taxon>
        <taxon>Arvicolinae</taxon>
        <taxon>Myodes</taxon>
    </lineage>
</organism>
<feature type="domain" description="C2H2-type" evidence="18">
    <location>
        <begin position="269"/>
        <end position="298"/>
    </location>
</feature>
<evidence type="ECO:0000256" key="1">
    <source>
        <dbReference type="ARBA" id="ARBA00004123"/>
    </source>
</evidence>
<keyword evidence="10" id="KW-0804">Transcription</keyword>
<evidence type="ECO:0000256" key="11">
    <source>
        <dbReference type="ARBA" id="ARBA00023242"/>
    </source>
</evidence>
<keyword evidence="4" id="KW-0677">Repeat</keyword>
<dbReference type="SUPFAM" id="SSF57667">
    <property type="entry name" value="beta-beta-alpha zinc fingers"/>
    <property type="match status" value="2"/>
</dbReference>
<evidence type="ECO:0000256" key="4">
    <source>
        <dbReference type="ARBA" id="ARBA00022737"/>
    </source>
</evidence>
<dbReference type="AlphaFoldDB" id="A0AAW0HUK4"/>
<evidence type="ECO:0000256" key="2">
    <source>
        <dbReference type="ARBA" id="ARBA00022491"/>
    </source>
</evidence>
<evidence type="ECO:0000256" key="17">
    <source>
        <dbReference type="SAM" id="MobiDB-lite"/>
    </source>
</evidence>
<evidence type="ECO:0000256" key="15">
    <source>
        <dbReference type="ARBA" id="ARBA00079473"/>
    </source>
</evidence>
<evidence type="ECO:0000256" key="7">
    <source>
        <dbReference type="ARBA" id="ARBA00023015"/>
    </source>
</evidence>
<dbReference type="FunFam" id="3.30.160.60:FF:000018">
    <property type="entry name" value="Krueppel-like factor 15"/>
    <property type="match status" value="1"/>
</dbReference>
<evidence type="ECO:0000256" key="5">
    <source>
        <dbReference type="ARBA" id="ARBA00022771"/>
    </source>
</evidence>
<evidence type="ECO:0000256" key="3">
    <source>
        <dbReference type="ARBA" id="ARBA00022723"/>
    </source>
</evidence>
<dbReference type="Pfam" id="PF00096">
    <property type="entry name" value="zf-C2H2"/>
    <property type="match status" value="3"/>
</dbReference>
<proteinExistence type="inferred from homology"/>
<comment type="similarity">
    <text evidence="12">Belongs to the Sp1 C2H2-type zinc-finger protein family.</text>
</comment>